<evidence type="ECO:0000313" key="3">
    <source>
        <dbReference type="EMBL" id="RCU49486.1"/>
    </source>
</evidence>
<dbReference type="OrthoDB" id="196134at2"/>
<reference evidence="3 4" key="1">
    <citation type="submission" date="2018-07" db="EMBL/GenBank/DDBJ databases">
        <title>Corallincola holothuriorum sp. nov., a new facultative anaerobe isolated from sea cucumber Apostichopus japonicus.</title>
        <authorList>
            <person name="Xia H."/>
        </authorList>
    </citation>
    <scope>NUCLEOTIDE SEQUENCE [LARGE SCALE GENOMIC DNA]</scope>
    <source>
        <strain evidence="3 4">C4</strain>
    </source>
</reference>
<dbReference type="EMBL" id="QPID01000006">
    <property type="protein sequence ID" value="RCU49486.1"/>
    <property type="molecule type" value="Genomic_DNA"/>
</dbReference>
<evidence type="ECO:0000256" key="1">
    <source>
        <dbReference type="SAM" id="MobiDB-lite"/>
    </source>
</evidence>
<dbReference type="RefSeq" id="WP_114338482.1">
    <property type="nucleotide sequence ID" value="NZ_QPID01000006.1"/>
</dbReference>
<comment type="caution">
    <text evidence="3">The sequence shown here is derived from an EMBL/GenBank/DDBJ whole genome shotgun (WGS) entry which is preliminary data.</text>
</comment>
<evidence type="ECO:0000313" key="4">
    <source>
        <dbReference type="Proteomes" id="UP000252558"/>
    </source>
</evidence>
<organism evidence="3 4">
    <name type="scientific">Corallincola holothuriorum</name>
    <dbReference type="NCBI Taxonomy" id="2282215"/>
    <lineage>
        <taxon>Bacteria</taxon>
        <taxon>Pseudomonadati</taxon>
        <taxon>Pseudomonadota</taxon>
        <taxon>Gammaproteobacteria</taxon>
        <taxon>Alteromonadales</taxon>
        <taxon>Psychromonadaceae</taxon>
        <taxon>Corallincola</taxon>
    </lineage>
</organism>
<keyword evidence="4" id="KW-1185">Reference proteome</keyword>
<evidence type="ECO:0000256" key="2">
    <source>
        <dbReference type="SAM" id="Phobius"/>
    </source>
</evidence>
<gene>
    <name evidence="3" type="ORF">DU002_11225</name>
</gene>
<keyword evidence="2" id="KW-0472">Membrane</keyword>
<keyword evidence="2" id="KW-0812">Transmembrane</keyword>
<dbReference type="AlphaFoldDB" id="A0A368NH27"/>
<feature type="transmembrane region" description="Helical" evidence="2">
    <location>
        <begin position="31"/>
        <end position="50"/>
    </location>
</feature>
<name>A0A368NH27_9GAMM</name>
<proteinExistence type="predicted"/>
<keyword evidence="2" id="KW-1133">Transmembrane helix</keyword>
<accession>A0A368NH27</accession>
<sequence length="204" mass="22974">MKTPAPQTKSDKPGKKPLPKLDNKDLSKSGFWLSHLLTILATVIGVYLAAQAGLSQALIFDTLQTKQNNYYLRSSLYAELADNTALLNAYNHDVLKKGVSVDTIKLRNPRLSTYVWESMKFSPSTLETPTYFLTQTRRFYADVNEIIHKVEQGQYGSRHASSLLQQHLDTMNNEVLPKLQASATALTVELQKYDVVVDLQDEVK</sequence>
<feature type="compositionally biased region" description="Basic and acidic residues" evidence="1">
    <location>
        <begin position="9"/>
        <end position="22"/>
    </location>
</feature>
<dbReference type="Proteomes" id="UP000252558">
    <property type="component" value="Unassembled WGS sequence"/>
</dbReference>
<feature type="region of interest" description="Disordered" evidence="1">
    <location>
        <begin position="1"/>
        <end position="22"/>
    </location>
</feature>
<protein>
    <submittedName>
        <fullName evidence="3">Uncharacterized protein</fullName>
    </submittedName>
</protein>